<dbReference type="SUPFAM" id="SSF53800">
    <property type="entry name" value="Chelatase"/>
    <property type="match status" value="1"/>
</dbReference>
<comment type="catalytic activity">
    <reaction evidence="6">
        <text>Fe-coproporphyrin III + 2 H(+) = coproporphyrin III + Fe(2+)</text>
        <dbReference type="Rhea" id="RHEA:49572"/>
        <dbReference type="ChEBI" id="CHEBI:15378"/>
        <dbReference type="ChEBI" id="CHEBI:29033"/>
        <dbReference type="ChEBI" id="CHEBI:68438"/>
        <dbReference type="ChEBI" id="CHEBI:131725"/>
        <dbReference type="EC" id="4.99.1.9"/>
    </reaction>
    <physiologicalReaction direction="right-to-left" evidence="6">
        <dbReference type="Rhea" id="RHEA:49574"/>
    </physiologicalReaction>
</comment>
<evidence type="ECO:0000256" key="4">
    <source>
        <dbReference type="ARBA" id="ARBA00023239"/>
    </source>
</evidence>
<dbReference type="HAMAP" id="MF_00323">
    <property type="entry name" value="Ferrochelatase"/>
    <property type="match status" value="1"/>
</dbReference>
<dbReference type="InterPro" id="IPR001015">
    <property type="entry name" value="Ferrochelatase"/>
</dbReference>
<keyword evidence="7" id="KW-0479">Metal-binding</keyword>
<organism evidence="9 10">
    <name type="scientific">Legionella massiliensis</name>
    <dbReference type="NCBI Taxonomy" id="1034943"/>
    <lineage>
        <taxon>Bacteria</taxon>
        <taxon>Pseudomonadati</taxon>
        <taxon>Pseudomonadota</taxon>
        <taxon>Gammaproteobacteria</taxon>
        <taxon>Legionellales</taxon>
        <taxon>Legionellaceae</taxon>
        <taxon>Legionella</taxon>
    </lineage>
</organism>
<dbReference type="EC" id="4.98.1.1" evidence="7"/>
<evidence type="ECO:0000256" key="6">
    <source>
        <dbReference type="ARBA" id="ARBA00024536"/>
    </source>
</evidence>
<sequence>MKKGLLLINLGTPDAPYPPAIRRYLAEFLRDKRVIDLPALLRYPLVYGAILPFRPKQTAKAYQEIWTDQGSPLEIHSFNLQRKLQEGLGEQWLVSLGMRYGKPSLQKGLDQLKHCEQLTILPLYPQYSSAATGSALEKILSLIASKTTIPSLNLIRDFYQDPGFIRSQATLIKPELDKNDYLLFSYHGVPERHLKKSGCSKVCTVACAPISEANQACYRAQCYSTTLALAQELQLSETKYSMSFQSRLGKTPWIKPYTDEVLAELIDKGIRRLAIACPSFVADCLETLEEIGIRAKQQWLALGGESLSLIPCVNDTDLWVEALCRLVTGKS</sequence>
<dbReference type="AlphaFoldDB" id="A0A078KSU9"/>
<dbReference type="PANTHER" id="PTHR11108">
    <property type="entry name" value="FERROCHELATASE"/>
    <property type="match status" value="1"/>
</dbReference>
<keyword evidence="10" id="KW-1185">Reference proteome</keyword>
<dbReference type="InterPro" id="IPR033644">
    <property type="entry name" value="Ferrochelatase_C"/>
</dbReference>
<reference evidence="9 10" key="1">
    <citation type="submission" date="2014-06" db="EMBL/GenBank/DDBJ databases">
        <authorList>
            <person name="Urmite Genomes Urmite Genomes"/>
        </authorList>
    </citation>
    <scope>NUCLEOTIDE SEQUENCE [LARGE SCALE GENOMIC DNA]</scope>
</reference>
<evidence type="ECO:0000313" key="10">
    <source>
        <dbReference type="Proteomes" id="UP000044071"/>
    </source>
</evidence>
<dbReference type="STRING" id="1034943.BN59_01783"/>
<dbReference type="CDD" id="cd03411">
    <property type="entry name" value="Ferrochelatase_N"/>
    <property type="match status" value="1"/>
</dbReference>
<comment type="subcellular location">
    <subcellularLocation>
        <location evidence="7">Cytoplasm</location>
    </subcellularLocation>
</comment>
<dbReference type="InterPro" id="IPR033659">
    <property type="entry name" value="Ferrochelatase_N"/>
</dbReference>
<evidence type="ECO:0000256" key="8">
    <source>
        <dbReference type="RuleBase" id="RU004185"/>
    </source>
</evidence>
<dbReference type="eggNOG" id="COG0276">
    <property type="taxonomic scope" value="Bacteria"/>
</dbReference>
<evidence type="ECO:0000313" key="9">
    <source>
        <dbReference type="EMBL" id="CDZ77500.1"/>
    </source>
</evidence>
<dbReference type="GO" id="GO:0046872">
    <property type="term" value="F:metal ion binding"/>
    <property type="evidence" value="ECO:0007669"/>
    <property type="project" value="UniProtKB-KW"/>
</dbReference>
<comment type="catalytic activity">
    <reaction evidence="7">
        <text>heme b + 2 H(+) = protoporphyrin IX + Fe(2+)</text>
        <dbReference type="Rhea" id="RHEA:22584"/>
        <dbReference type="ChEBI" id="CHEBI:15378"/>
        <dbReference type="ChEBI" id="CHEBI:29033"/>
        <dbReference type="ChEBI" id="CHEBI:57306"/>
        <dbReference type="ChEBI" id="CHEBI:60344"/>
        <dbReference type="EC" id="4.98.1.1"/>
    </reaction>
</comment>
<evidence type="ECO:0000256" key="7">
    <source>
        <dbReference type="HAMAP-Rule" id="MF_00323"/>
    </source>
</evidence>
<keyword evidence="7" id="KW-0963">Cytoplasm</keyword>
<dbReference type="Gene3D" id="3.40.50.1400">
    <property type="match status" value="2"/>
</dbReference>
<evidence type="ECO:0000256" key="2">
    <source>
        <dbReference type="ARBA" id="ARBA00023004"/>
    </source>
</evidence>
<dbReference type="RefSeq" id="WP_043874026.1">
    <property type="nucleotide sequence ID" value="NZ_CCVW01000002.1"/>
</dbReference>
<keyword evidence="2 7" id="KW-0408">Iron</keyword>
<dbReference type="GO" id="GO:0004325">
    <property type="term" value="F:ferrochelatase activity"/>
    <property type="evidence" value="ECO:0007669"/>
    <property type="project" value="UniProtKB-UniRule"/>
</dbReference>
<comment type="function">
    <text evidence="7">Catalyzes the ferrous insertion into protoporphyrin IX.</text>
</comment>
<keyword evidence="3 7" id="KW-0350">Heme biosynthesis</keyword>
<proteinExistence type="inferred from homology"/>
<feature type="binding site" evidence="7">
    <location>
        <position position="187"/>
    </location>
    <ligand>
        <name>Fe(2+)</name>
        <dbReference type="ChEBI" id="CHEBI:29033"/>
    </ligand>
</feature>
<keyword evidence="4 7" id="KW-0456">Lyase</keyword>
<gene>
    <name evidence="7 9" type="primary">hemH</name>
    <name evidence="9" type="ORF">BN59_01783</name>
</gene>
<dbReference type="NCBIfam" id="TIGR00109">
    <property type="entry name" value="hemH"/>
    <property type="match status" value="1"/>
</dbReference>
<dbReference type="Proteomes" id="UP000044071">
    <property type="component" value="Unassembled WGS sequence"/>
</dbReference>
<evidence type="ECO:0000256" key="5">
    <source>
        <dbReference type="ARBA" id="ARBA00023244"/>
    </source>
</evidence>
<keyword evidence="5 7" id="KW-0627">Porphyrin biosynthesis</keyword>
<accession>A0A078KSU9</accession>
<name>A0A078KSU9_9GAMM</name>
<dbReference type="OrthoDB" id="9809741at2"/>
<comment type="pathway">
    <text evidence="7">Porphyrin-containing compound metabolism; protoheme biosynthesis; protoheme from protoporphyrin-IX: step 1/1.</text>
</comment>
<feature type="binding site" evidence="7">
    <location>
        <position position="286"/>
    </location>
    <ligand>
        <name>Fe(2+)</name>
        <dbReference type="ChEBI" id="CHEBI:29033"/>
    </ligand>
</feature>
<dbReference type="PANTHER" id="PTHR11108:SF1">
    <property type="entry name" value="FERROCHELATASE, MITOCHONDRIAL"/>
    <property type="match status" value="1"/>
</dbReference>
<evidence type="ECO:0000256" key="1">
    <source>
        <dbReference type="ARBA" id="ARBA00007718"/>
    </source>
</evidence>
<dbReference type="GO" id="GO:0006783">
    <property type="term" value="P:heme biosynthetic process"/>
    <property type="evidence" value="ECO:0007669"/>
    <property type="project" value="UniProtKB-UniRule"/>
</dbReference>
<protein>
    <recommendedName>
        <fullName evidence="7">Ferrochelatase</fullName>
        <ecNumber evidence="7">4.98.1.1</ecNumber>
    </recommendedName>
    <alternativeName>
        <fullName evidence="7">Heme synthase</fullName>
    </alternativeName>
    <alternativeName>
        <fullName evidence="7">Protoheme ferro-lyase</fullName>
    </alternativeName>
</protein>
<dbReference type="GO" id="GO:0005737">
    <property type="term" value="C:cytoplasm"/>
    <property type="evidence" value="ECO:0007669"/>
    <property type="project" value="UniProtKB-SubCell"/>
</dbReference>
<dbReference type="EMBL" id="CCSB01000002">
    <property type="protein sequence ID" value="CDZ77500.1"/>
    <property type="molecule type" value="Genomic_DNA"/>
</dbReference>
<comment type="similarity">
    <text evidence="1 7 8">Belongs to the ferrochelatase family.</text>
</comment>
<dbReference type="UniPathway" id="UPA00252">
    <property type="reaction ID" value="UER00325"/>
</dbReference>
<dbReference type="Pfam" id="PF00762">
    <property type="entry name" value="Ferrochelatase"/>
    <property type="match status" value="1"/>
</dbReference>
<dbReference type="CDD" id="cd00419">
    <property type="entry name" value="Ferrochelatase_C"/>
    <property type="match status" value="1"/>
</dbReference>
<evidence type="ECO:0000256" key="3">
    <source>
        <dbReference type="ARBA" id="ARBA00023133"/>
    </source>
</evidence>